<comment type="caution">
    <text evidence="2">The sequence shown here is derived from an EMBL/GenBank/DDBJ whole genome shotgun (WGS) entry which is preliminary data.</text>
</comment>
<evidence type="ECO:0000256" key="1">
    <source>
        <dbReference type="SAM" id="Phobius"/>
    </source>
</evidence>
<gene>
    <name evidence="2" type="ORF">ENV67_00210</name>
</gene>
<sequence length="115" mass="14109">MKKLFIISYSILFFTILLSIIFFFLLFNIRIEEFKRIEYKKDNGRIMIENIGNWRINDIVHIRVKDRDYFGKVAEIKGSMVFLNINFYTEEKVIIVFYRQKRIIKKLLEDYIKKP</sequence>
<dbReference type="EMBL" id="DTHG01000004">
    <property type="protein sequence ID" value="HGW90952.1"/>
    <property type="molecule type" value="Genomic_DNA"/>
</dbReference>
<name>A0A7C4UBG0_UNCW3</name>
<keyword evidence="1" id="KW-0472">Membrane</keyword>
<keyword evidence="1" id="KW-1133">Transmembrane helix</keyword>
<organism evidence="2">
    <name type="scientific">candidate division WOR-3 bacterium</name>
    <dbReference type="NCBI Taxonomy" id="2052148"/>
    <lineage>
        <taxon>Bacteria</taxon>
        <taxon>Bacteria division WOR-3</taxon>
    </lineage>
</organism>
<feature type="transmembrane region" description="Helical" evidence="1">
    <location>
        <begin position="6"/>
        <end position="27"/>
    </location>
</feature>
<keyword evidence="1" id="KW-0812">Transmembrane</keyword>
<protein>
    <submittedName>
        <fullName evidence="2">Uncharacterized protein</fullName>
    </submittedName>
</protein>
<evidence type="ECO:0000313" key="2">
    <source>
        <dbReference type="EMBL" id="HGW90952.1"/>
    </source>
</evidence>
<dbReference type="AlphaFoldDB" id="A0A7C4UBG0"/>
<proteinExistence type="predicted"/>
<reference evidence="2" key="1">
    <citation type="journal article" date="2020" name="mSystems">
        <title>Genome- and Community-Level Interaction Insights into Carbon Utilization and Element Cycling Functions of Hydrothermarchaeota in Hydrothermal Sediment.</title>
        <authorList>
            <person name="Zhou Z."/>
            <person name="Liu Y."/>
            <person name="Xu W."/>
            <person name="Pan J."/>
            <person name="Luo Z.H."/>
            <person name="Li M."/>
        </authorList>
    </citation>
    <scope>NUCLEOTIDE SEQUENCE [LARGE SCALE GENOMIC DNA]</scope>
    <source>
        <strain evidence="2">SpSt-780</strain>
    </source>
</reference>
<accession>A0A7C4UBG0</accession>